<evidence type="ECO:0000259" key="1">
    <source>
        <dbReference type="Pfam" id="PF12705"/>
    </source>
</evidence>
<comment type="caution">
    <text evidence="2">The sequence shown here is derived from an EMBL/GenBank/DDBJ whole genome shotgun (WGS) entry which is preliminary data.</text>
</comment>
<feature type="domain" description="PD-(D/E)XK endonuclease-like" evidence="1">
    <location>
        <begin position="37"/>
        <end position="262"/>
    </location>
</feature>
<reference evidence="2 3" key="1">
    <citation type="journal article" date="2018" name="Microbiome">
        <title>Fine metagenomic profile of the Mediterranean stratified and mixed water columns revealed by assembly and recruitment.</title>
        <authorList>
            <person name="Haro-Moreno J.M."/>
            <person name="Lopez-Perez M."/>
            <person name="De La Torre J.R."/>
            <person name="Picazo A."/>
            <person name="Camacho A."/>
            <person name="Rodriguez-Valera F."/>
        </authorList>
    </citation>
    <scope>NUCLEOTIDE SEQUENCE [LARGE SCALE GENOMIC DNA]</scope>
    <source>
        <strain evidence="2">MED-G57</strain>
    </source>
</reference>
<protein>
    <recommendedName>
        <fullName evidence="1">PD-(D/E)XK endonuclease-like domain-containing protein</fullName>
    </recommendedName>
</protein>
<dbReference type="InterPro" id="IPR011604">
    <property type="entry name" value="PDDEXK-like_dom_sf"/>
</dbReference>
<dbReference type="InterPro" id="IPR038726">
    <property type="entry name" value="PDDEXK_AddAB-type"/>
</dbReference>
<evidence type="ECO:0000313" key="2">
    <source>
        <dbReference type="EMBL" id="RCL72054.1"/>
    </source>
</evidence>
<proteinExistence type="predicted"/>
<sequence>MLDLKRNSKYQLIEATGKRSRKSSIYTPKQTEDFKISRSKFADFLICPRCFYLDRVVGLDAPGTPGWALNEATDILYKKEFDICRKNQTPHRLFEQYGLNHFVPFQHPEIDKWRDSMHHGLSARFGNTNIMLFGGVDDVWINKETNKLIVVDYKSQSSEREITTNNYLNGIFKQGYKMQMDFYVYLLREMGFDVHPDAYFVVCNGDRTVADFNGLMKFDEYLIPYEWNTEWIHNEVINMIDCMNSNSLPESNKSCKNCAYAAQRAIKEL</sequence>
<dbReference type="SUPFAM" id="SSF52980">
    <property type="entry name" value="Restriction endonuclease-like"/>
    <property type="match status" value="1"/>
</dbReference>
<dbReference type="Gene3D" id="3.90.320.10">
    <property type="match status" value="1"/>
</dbReference>
<accession>A0A368DK80</accession>
<gene>
    <name evidence="2" type="ORF">DBW71_05845</name>
</gene>
<dbReference type="InterPro" id="IPR011335">
    <property type="entry name" value="Restrct_endonuc-II-like"/>
</dbReference>
<organism evidence="2 3">
    <name type="scientific">PS1 clade bacterium</name>
    <dbReference type="NCBI Taxonomy" id="2175152"/>
    <lineage>
        <taxon>Bacteria</taxon>
        <taxon>Pseudomonadati</taxon>
        <taxon>Pseudomonadota</taxon>
        <taxon>Alphaproteobacteria</taxon>
        <taxon>PS1 clade</taxon>
    </lineage>
</organism>
<dbReference type="Pfam" id="PF12705">
    <property type="entry name" value="PDDEXK_1"/>
    <property type="match status" value="1"/>
</dbReference>
<name>A0A368DK80_9PROT</name>
<dbReference type="AlphaFoldDB" id="A0A368DK80"/>
<dbReference type="Proteomes" id="UP000253570">
    <property type="component" value="Unassembled WGS sequence"/>
</dbReference>
<dbReference type="EMBL" id="QOQD01000017">
    <property type="protein sequence ID" value="RCL72054.1"/>
    <property type="molecule type" value="Genomic_DNA"/>
</dbReference>
<evidence type="ECO:0000313" key="3">
    <source>
        <dbReference type="Proteomes" id="UP000253570"/>
    </source>
</evidence>